<dbReference type="Proteomes" id="UP000037712">
    <property type="component" value="Unassembled WGS sequence"/>
</dbReference>
<reference evidence="4" key="2">
    <citation type="submission" date="2015-01" db="EMBL/GenBank/DDBJ databases">
        <title>Draft genome sequence of potential hydrocarbon metabolising strain of Rhodococcus rhodochrous.</title>
        <authorList>
            <person name="Aggarwal R.K."/>
            <person name="Dawar C."/>
        </authorList>
    </citation>
    <scope>NUCLEOTIDE SEQUENCE [LARGE SCALE GENOMIC DNA]</scope>
    <source>
        <strain evidence="4">KG-21</strain>
    </source>
</reference>
<sequence length="415" mass="44016">MSTTVTYEFDPEAIGPLQGCRVLDLSRLVSGGHCGMVLADLGADVIKIERPDGGDELRHGRIAGVAPFWTVYNRNKRSVSLNLKSPEGRDILLELVKTADAVLENFRPGTLEKLGIGPTVLQAANPALIVTRISGWGQTGPYAHLPGFGTLAEAVSGFMYRNGTADSPPLAPPTALSDMVAGLYAATATIAAILHARNGGTGQTIDVSLFEPLASIMGPDALLDQLGHLPQRGDGTRASSVKGVFITADDKWVALSAAAEGIVRNLFNAIGSPEILDDPRFASYEARLNSRAEINGVIGRWVVQRPAAEVLHTLRSQGVTVAPVFSTADARQDPHFVARQVYVDVPGRDGEPETIAMHNVVPRMSKTPSGLRRPAPRLGEHNDEILAELGISAETRENLEQHGVLGTATKAGADA</sequence>
<dbReference type="Gene3D" id="3.30.1540.10">
    <property type="entry name" value="formyl-coa transferase, domain 3"/>
    <property type="match status" value="1"/>
</dbReference>
<evidence type="ECO:0000256" key="1">
    <source>
        <dbReference type="ARBA" id="ARBA00008383"/>
    </source>
</evidence>
<evidence type="ECO:0000256" key="2">
    <source>
        <dbReference type="ARBA" id="ARBA00022679"/>
    </source>
</evidence>
<dbReference type="EMBL" id="AZYO01000093">
    <property type="protein sequence ID" value="KOS53778.1"/>
    <property type="molecule type" value="Genomic_DNA"/>
</dbReference>
<dbReference type="InterPro" id="IPR044855">
    <property type="entry name" value="CoA-Trfase_III_dom3_sf"/>
</dbReference>
<keyword evidence="2" id="KW-0808">Transferase</keyword>
<dbReference type="InterPro" id="IPR050509">
    <property type="entry name" value="CoA-transferase_III"/>
</dbReference>
<reference evidence="3 4" key="1">
    <citation type="journal article" date="2015" name="Genome Announc.">
        <title>Draft Genome Sequence of Rhodococcus rhodochrous Strain KG-21, a Soil Isolate from Oil Fields of Krishna-Godavari Basin, India.</title>
        <authorList>
            <person name="Dawar C."/>
            <person name="Aggarwal R.K."/>
        </authorList>
    </citation>
    <scope>NUCLEOTIDE SEQUENCE [LARGE SCALE GENOMIC DNA]</scope>
    <source>
        <strain evidence="3 4">KG-21</strain>
    </source>
</reference>
<dbReference type="PANTHER" id="PTHR48228">
    <property type="entry name" value="SUCCINYL-COA--D-CITRAMALATE COA-TRANSFERASE"/>
    <property type="match status" value="1"/>
</dbReference>
<dbReference type="GO" id="GO:0016740">
    <property type="term" value="F:transferase activity"/>
    <property type="evidence" value="ECO:0007669"/>
    <property type="project" value="UniProtKB-KW"/>
</dbReference>
<dbReference type="RefSeq" id="WP_054374807.1">
    <property type="nucleotide sequence ID" value="NZ_AZYO01000093.1"/>
</dbReference>
<dbReference type="SUPFAM" id="SSF89796">
    <property type="entry name" value="CoA-transferase family III (CaiB/BaiF)"/>
    <property type="match status" value="1"/>
</dbReference>
<dbReference type="Gene3D" id="3.40.50.10540">
    <property type="entry name" value="Crotonobetainyl-coa:carnitine coa-transferase, domain 1"/>
    <property type="match status" value="1"/>
</dbReference>
<dbReference type="PANTHER" id="PTHR48228:SF6">
    <property type="entry name" value="L-CARNITINE COA-TRANSFERASE"/>
    <property type="match status" value="1"/>
</dbReference>
<name>A0A0M8PKX2_RHORH</name>
<dbReference type="InterPro" id="IPR023606">
    <property type="entry name" value="CoA-Trfase_III_dom_1_sf"/>
</dbReference>
<accession>A0A0M8PKX2</accession>
<dbReference type="InterPro" id="IPR003673">
    <property type="entry name" value="CoA-Trfase_fam_III"/>
</dbReference>
<dbReference type="Pfam" id="PF02515">
    <property type="entry name" value="CoA_transf_3"/>
    <property type="match status" value="1"/>
</dbReference>
<protein>
    <submittedName>
        <fullName evidence="3">CAIB/BAIF family protein</fullName>
    </submittedName>
</protein>
<gene>
    <name evidence="3" type="ORF">Z051_23660</name>
</gene>
<comment type="caution">
    <text evidence="3">The sequence shown here is derived from an EMBL/GenBank/DDBJ whole genome shotgun (WGS) entry which is preliminary data.</text>
</comment>
<comment type="similarity">
    <text evidence="1">Belongs to the CoA-transferase III family.</text>
</comment>
<evidence type="ECO:0000313" key="3">
    <source>
        <dbReference type="EMBL" id="KOS53778.1"/>
    </source>
</evidence>
<evidence type="ECO:0000313" key="4">
    <source>
        <dbReference type="Proteomes" id="UP000037712"/>
    </source>
</evidence>
<proteinExistence type="inferred from homology"/>
<dbReference type="PATRIC" id="fig|1441923.3.peg.5144"/>
<dbReference type="AlphaFoldDB" id="A0A0M8PKX2"/>
<organism evidence="3 4">
    <name type="scientific">Rhodococcus rhodochrous KG-21</name>
    <dbReference type="NCBI Taxonomy" id="1441923"/>
    <lineage>
        <taxon>Bacteria</taxon>
        <taxon>Bacillati</taxon>
        <taxon>Actinomycetota</taxon>
        <taxon>Actinomycetes</taxon>
        <taxon>Mycobacteriales</taxon>
        <taxon>Nocardiaceae</taxon>
        <taxon>Rhodococcus</taxon>
    </lineage>
</organism>